<proteinExistence type="predicted"/>
<dbReference type="EnsemblPlants" id="Bra041067.1">
    <property type="protein sequence ID" value="Bra041067.1-P"/>
    <property type="gene ID" value="Bra041067"/>
</dbReference>
<dbReference type="AlphaFoldDB" id="M4FIY8"/>
<accession>M4FIY8</accession>
<protein>
    <submittedName>
        <fullName evidence="2">Uncharacterized protein</fullName>
    </submittedName>
</protein>
<reference evidence="3" key="2">
    <citation type="journal article" date="2018" name="Hortic Res">
        <title>Improved Brassica rapa reference genome by single-molecule sequencing and chromosome conformation capture technologies.</title>
        <authorList>
            <person name="Zhang L."/>
            <person name="Cai X."/>
            <person name="Wu J."/>
            <person name="Liu M."/>
            <person name="Grob S."/>
            <person name="Cheng F."/>
            <person name="Liang J."/>
            <person name="Cai C."/>
            <person name="Liu Z."/>
            <person name="Liu B."/>
            <person name="Wang F."/>
            <person name="Li S."/>
            <person name="Liu F."/>
            <person name="Li X."/>
            <person name="Cheng L."/>
            <person name="Yang W."/>
            <person name="Li M.H."/>
            <person name="Grossniklaus U."/>
            <person name="Zheng H."/>
            <person name="Wang X."/>
        </authorList>
    </citation>
    <scope>NUCLEOTIDE SEQUENCE [LARGE SCALE GENOMIC DNA]</scope>
    <source>
        <strain evidence="3">cv. Chiifu-401-42</strain>
    </source>
</reference>
<dbReference type="Proteomes" id="UP000011750">
    <property type="component" value="Unassembled WGS sequence"/>
</dbReference>
<feature type="compositionally biased region" description="Basic and acidic residues" evidence="1">
    <location>
        <begin position="132"/>
        <end position="141"/>
    </location>
</feature>
<evidence type="ECO:0000313" key="2">
    <source>
        <dbReference type="EnsemblPlants" id="Bra041067.1-P"/>
    </source>
</evidence>
<dbReference type="Gramene" id="Bra041067.1">
    <property type="protein sequence ID" value="Bra041067.1-P"/>
    <property type="gene ID" value="Bra041067"/>
</dbReference>
<organism evidence="2 3">
    <name type="scientific">Brassica campestris</name>
    <name type="common">Field mustard</name>
    <dbReference type="NCBI Taxonomy" id="3711"/>
    <lineage>
        <taxon>Eukaryota</taxon>
        <taxon>Viridiplantae</taxon>
        <taxon>Streptophyta</taxon>
        <taxon>Embryophyta</taxon>
        <taxon>Tracheophyta</taxon>
        <taxon>Spermatophyta</taxon>
        <taxon>Magnoliopsida</taxon>
        <taxon>eudicotyledons</taxon>
        <taxon>Gunneridae</taxon>
        <taxon>Pentapetalae</taxon>
        <taxon>rosids</taxon>
        <taxon>malvids</taxon>
        <taxon>Brassicales</taxon>
        <taxon>Brassicaceae</taxon>
        <taxon>Brassiceae</taxon>
        <taxon>Brassica</taxon>
    </lineage>
</organism>
<dbReference type="InParanoid" id="M4FIY8"/>
<dbReference type="OMA" id="TMRVEFQ"/>
<evidence type="ECO:0000313" key="3">
    <source>
        <dbReference type="Proteomes" id="UP000011750"/>
    </source>
</evidence>
<name>M4FIY8_BRACM</name>
<reference evidence="2" key="3">
    <citation type="submission" date="2023-03" db="UniProtKB">
        <authorList>
            <consortium name="EnsemblPlants"/>
        </authorList>
    </citation>
    <scope>IDENTIFICATION</scope>
    <source>
        <strain evidence="2">cv. Chiifu-401-42</strain>
    </source>
</reference>
<feature type="region of interest" description="Disordered" evidence="1">
    <location>
        <begin position="128"/>
        <end position="159"/>
    </location>
</feature>
<sequence length="159" mass="16913">MLTAVKDSHSAKVSKLEVEIGELERDLGKTASSLLKEKKARKAKYLEARLAKISAFLGSLECIRSRDLALATIEGGMAVVRAFQSETPLSLEAEETRLSGCKGDLAAVDGDFDLILVDLKSTYFLPTCSEDPEGKHPKDGENGGDAAPGLDEAMGEEGA</sequence>
<keyword evidence="3" id="KW-1185">Reference proteome</keyword>
<dbReference type="HOGENOM" id="CLU_105198_0_0_1"/>
<evidence type="ECO:0000256" key="1">
    <source>
        <dbReference type="SAM" id="MobiDB-lite"/>
    </source>
</evidence>
<reference evidence="3" key="1">
    <citation type="journal article" date="2011" name="Nat. Genet.">
        <title>The genome of the mesopolyploid crop species Brassica rapa.</title>
        <authorList>
            <consortium name="Brassica rapa Genome Sequencing Project Consortium"/>
            <person name="Wang X."/>
            <person name="Wang H."/>
            <person name="Wang J."/>
            <person name="Sun R."/>
            <person name="Wu J."/>
            <person name="Liu S."/>
            <person name="Bai Y."/>
            <person name="Mun J.H."/>
            <person name="Bancroft I."/>
            <person name="Cheng F."/>
            <person name="Huang S."/>
            <person name="Li X."/>
            <person name="Hua W."/>
            <person name="Wang J."/>
            <person name="Wang X."/>
            <person name="Freeling M."/>
            <person name="Pires J.C."/>
            <person name="Paterson A.H."/>
            <person name="Chalhoub B."/>
            <person name="Wang B."/>
            <person name="Hayward A."/>
            <person name="Sharpe A.G."/>
            <person name="Park B.S."/>
            <person name="Weisshaar B."/>
            <person name="Liu B."/>
            <person name="Li B."/>
            <person name="Liu B."/>
            <person name="Tong C."/>
            <person name="Song C."/>
            <person name="Duran C."/>
            <person name="Peng C."/>
            <person name="Geng C."/>
            <person name="Koh C."/>
            <person name="Lin C."/>
            <person name="Edwards D."/>
            <person name="Mu D."/>
            <person name="Shen D."/>
            <person name="Soumpourou E."/>
            <person name="Li F."/>
            <person name="Fraser F."/>
            <person name="Conant G."/>
            <person name="Lassalle G."/>
            <person name="King G.J."/>
            <person name="Bonnema G."/>
            <person name="Tang H."/>
            <person name="Wang H."/>
            <person name="Belcram H."/>
            <person name="Zhou H."/>
            <person name="Hirakawa H."/>
            <person name="Abe H."/>
            <person name="Guo H."/>
            <person name="Wang H."/>
            <person name="Jin H."/>
            <person name="Parkin I.A."/>
            <person name="Batley J."/>
            <person name="Kim J.S."/>
            <person name="Just J."/>
            <person name="Li J."/>
            <person name="Xu J."/>
            <person name="Deng J."/>
            <person name="Kim J.A."/>
            <person name="Li J."/>
            <person name="Yu J."/>
            <person name="Meng J."/>
            <person name="Wang J."/>
            <person name="Min J."/>
            <person name="Poulain J."/>
            <person name="Wang J."/>
            <person name="Hatakeyama K."/>
            <person name="Wu K."/>
            <person name="Wang L."/>
            <person name="Fang L."/>
            <person name="Trick M."/>
            <person name="Links M.G."/>
            <person name="Zhao M."/>
            <person name="Jin M."/>
            <person name="Ramchiary N."/>
            <person name="Drou N."/>
            <person name="Berkman P.J."/>
            <person name="Cai Q."/>
            <person name="Huang Q."/>
            <person name="Li R."/>
            <person name="Tabata S."/>
            <person name="Cheng S."/>
            <person name="Zhang S."/>
            <person name="Zhang S."/>
            <person name="Huang S."/>
            <person name="Sato S."/>
            <person name="Sun S."/>
            <person name="Kwon S.J."/>
            <person name="Choi S.R."/>
            <person name="Lee T.H."/>
            <person name="Fan W."/>
            <person name="Zhao X."/>
            <person name="Tan X."/>
            <person name="Xu X."/>
            <person name="Wang Y."/>
            <person name="Qiu Y."/>
            <person name="Yin Y."/>
            <person name="Li Y."/>
            <person name="Du Y."/>
            <person name="Liao Y."/>
            <person name="Lim Y."/>
            <person name="Narusaka Y."/>
            <person name="Wang Y."/>
            <person name="Wang Z."/>
            <person name="Li Z."/>
            <person name="Wang Z."/>
            <person name="Xiong Z."/>
            <person name="Zhang Z."/>
        </authorList>
    </citation>
    <scope>NUCLEOTIDE SEQUENCE [LARGE SCALE GENOMIC DNA]</scope>
    <source>
        <strain evidence="3">cv. Chiifu-401-42</strain>
    </source>
</reference>